<feature type="compositionally biased region" description="Basic and acidic residues" evidence="8">
    <location>
        <begin position="649"/>
        <end position="662"/>
    </location>
</feature>
<evidence type="ECO:0000313" key="10">
    <source>
        <dbReference type="EMBL" id="JAT58449.1"/>
    </source>
</evidence>
<feature type="compositionally biased region" description="Basic and acidic residues" evidence="8">
    <location>
        <begin position="521"/>
        <end position="536"/>
    </location>
</feature>
<evidence type="ECO:0000256" key="8">
    <source>
        <dbReference type="SAM" id="MobiDB-lite"/>
    </source>
</evidence>
<feature type="compositionally biased region" description="Basic and acidic residues" evidence="8">
    <location>
        <begin position="364"/>
        <end position="380"/>
    </location>
</feature>
<name>A0A1D1YV29_9ARAE</name>
<dbReference type="GO" id="GO:0005634">
    <property type="term" value="C:nucleus"/>
    <property type="evidence" value="ECO:0007669"/>
    <property type="project" value="UniProtKB-SubCell"/>
</dbReference>
<dbReference type="PANTHER" id="PTHR12663">
    <property type="entry name" value="ANDROGEN INDUCED INHIBITOR OF PROLIFERATION AS3 / PDS5-RELATED"/>
    <property type="match status" value="1"/>
</dbReference>
<evidence type="ECO:0000256" key="1">
    <source>
        <dbReference type="ARBA" id="ARBA00004123"/>
    </source>
</evidence>
<dbReference type="SUPFAM" id="SSF63748">
    <property type="entry name" value="Tudor/PWWP/MBT"/>
    <property type="match status" value="1"/>
</dbReference>
<dbReference type="SUPFAM" id="SSF48371">
    <property type="entry name" value="ARM repeat"/>
    <property type="match status" value="1"/>
</dbReference>
<keyword evidence="3" id="KW-0227">DNA damage</keyword>
<dbReference type="GO" id="GO:0006281">
    <property type="term" value="P:DNA repair"/>
    <property type="evidence" value="ECO:0007669"/>
    <property type="project" value="UniProtKB-KW"/>
</dbReference>
<feature type="region of interest" description="Disordered" evidence="8">
    <location>
        <begin position="328"/>
        <end position="662"/>
    </location>
</feature>
<dbReference type="SMART" id="SM00333">
    <property type="entry name" value="TUDOR"/>
    <property type="match status" value="1"/>
</dbReference>
<dbReference type="PANTHER" id="PTHR12663:SF3">
    <property type="entry name" value="SISTER CHROMATID COHESION PROTEIN PDS5 HOMOLOG C"/>
    <property type="match status" value="1"/>
</dbReference>
<dbReference type="GO" id="GO:0051301">
    <property type="term" value="P:cell division"/>
    <property type="evidence" value="ECO:0007669"/>
    <property type="project" value="UniProtKB-KW"/>
</dbReference>
<sequence length="978" mass="105447">MFGGLLGQGEMADAERALEEVLRDVGNRLLAPPSAVDELLPILDQAETLLSRVEQSPSQSMTAALHPAMMGLTAKELLGHSDTGVKVAVASCISEITRITAPEAPYNDDLMKEIFQMIVQAFENLDDIHNHFYSKRVSILETVAKVRSCVVMLDLDCDTLILDMFHHFLKTIRESHPENVFSSMELIMTVVLEESEDISSDLLCCLLASLRKDNKDILPIARRLTEKVIGNSVLKLKPCLLEAVQSLGAPLDDYSEIVTSICQKNSDVAVHSGLNICGECLADDSKLSVRTVSDEVPKGSVKLESEVACGEENGNAAVKSSKFIMSNGTVKTENDDSLAQPNMKTEDSGHNDCPEHTATSGVADKMDTPVDHNTKEDVGHKSNSVIQSAEVTDHSQIDSDKETVECLNQSKGGSTEVDTPPSKGATDKETEATAVEAHVEKTELQTPADKSPNDGASAISTALSEKFPDKVRSKRGRSTGSKGSLRKHGINADASVSPTGVGKNLVNEHRENETVPSIDISSEKQDEGISESEPKTLRRSVKKGPLGNKDKGGKPSTDSNSKMEVEVMSDLEEKNYRTGCNPPNEGGMGKIRVAKTRHQMGRVSSENNAVCEPTLKEEVSAPKTDAKSGKDENRPVETPKIKSQKKRAREKEISETPRDERKYDESLVGAKIKVWWPDDEQFYPGVIDSYDPVSMKHKVLYVDGDEEVLLLKDEVFRFLKGDEEDEEKEGLTPMAASEMSRKRAKASSSSSSKKSRVVTSSKGGSSAGEDGGCKVESGRKHKVYTTKFGGRRGCSMKSRSKTYCRTPTGSKSQEQTDGRSSFGIPKSGATSKDELTDGSPKVTTKFKDIPQPGSNSREDAPNAGSTMKNASKTGKTSKAGVLNAGSKAKDDVVTSGIESRNDVVKSNSKSNEDGKSKAKKKQKSSSTIESGKSDVNDNSVKGNAGSSKGNKNDAALNTNSSTGISPGSGERSGKKRRK</sequence>
<keyword evidence="7" id="KW-0131">Cell cycle</keyword>
<evidence type="ECO:0000256" key="2">
    <source>
        <dbReference type="ARBA" id="ARBA00022618"/>
    </source>
</evidence>
<evidence type="ECO:0000256" key="3">
    <source>
        <dbReference type="ARBA" id="ARBA00022763"/>
    </source>
</evidence>
<dbReference type="Gene3D" id="2.30.30.140">
    <property type="match status" value="1"/>
</dbReference>
<feature type="region of interest" description="Disordered" evidence="8">
    <location>
        <begin position="722"/>
        <end position="978"/>
    </location>
</feature>
<feature type="compositionally biased region" description="Basic and acidic residues" evidence="8">
    <location>
        <begin position="614"/>
        <end position="640"/>
    </location>
</feature>
<accession>A0A1D1YV29</accession>
<keyword evidence="5" id="KW-0234">DNA repair</keyword>
<dbReference type="InterPro" id="IPR016024">
    <property type="entry name" value="ARM-type_fold"/>
</dbReference>
<feature type="compositionally biased region" description="Polar residues" evidence="8">
    <location>
        <begin position="406"/>
        <end position="417"/>
    </location>
</feature>
<gene>
    <name evidence="10" type="primary">pds5b-b_6</name>
    <name evidence="10" type="ORF">g.69404</name>
</gene>
<evidence type="ECO:0000256" key="7">
    <source>
        <dbReference type="ARBA" id="ARBA00023306"/>
    </source>
</evidence>
<comment type="subcellular location">
    <subcellularLocation>
        <location evidence="1">Nucleus</location>
    </subcellularLocation>
</comment>
<reference evidence="10" key="1">
    <citation type="submission" date="2015-07" db="EMBL/GenBank/DDBJ databases">
        <title>Transcriptome Assembly of Anthurium amnicola.</title>
        <authorList>
            <person name="Suzuki J."/>
        </authorList>
    </citation>
    <scope>NUCLEOTIDE SEQUENCE</scope>
</reference>
<feature type="compositionally biased region" description="Basic and acidic residues" evidence="8">
    <location>
        <begin position="561"/>
        <end position="576"/>
    </location>
</feature>
<dbReference type="GO" id="GO:0000785">
    <property type="term" value="C:chromatin"/>
    <property type="evidence" value="ECO:0007669"/>
    <property type="project" value="TreeGrafter"/>
</dbReference>
<feature type="compositionally biased region" description="Polar residues" evidence="8">
    <location>
        <begin position="328"/>
        <end position="343"/>
    </location>
</feature>
<dbReference type="CDD" id="cd20404">
    <property type="entry name" value="Tudor_Agenet_AtEML-like"/>
    <property type="match status" value="1"/>
</dbReference>
<dbReference type="GO" id="GO:0035825">
    <property type="term" value="P:homologous recombination"/>
    <property type="evidence" value="ECO:0007669"/>
    <property type="project" value="UniProtKB-ARBA"/>
</dbReference>
<protein>
    <submittedName>
        <fullName evidence="10">Sister chromatid cohesion protein PDS5 B-B</fullName>
    </submittedName>
</protein>
<feature type="compositionally biased region" description="Polar residues" evidence="8">
    <location>
        <begin position="381"/>
        <end position="390"/>
    </location>
</feature>
<evidence type="ECO:0000256" key="4">
    <source>
        <dbReference type="ARBA" id="ARBA00022776"/>
    </source>
</evidence>
<dbReference type="InterPro" id="IPR002999">
    <property type="entry name" value="Tudor"/>
</dbReference>
<keyword evidence="6" id="KW-0539">Nucleus</keyword>
<dbReference type="GO" id="GO:0007064">
    <property type="term" value="P:mitotic sister chromatid cohesion"/>
    <property type="evidence" value="ECO:0007669"/>
    <property type="project" value="InterPro"/>
</dbReference>
<dbReference type="InterPro" id="IPR039776">
    <property type="entry name" value="Pds5"/>
</dbReference>
<evidence type="ECO:0000256" key="5">
    <source>
        <dbReference type="ARBA" id="ARBA00023204"/>
    </source>
</evidence>
<feature type="compositionally biased region" description="Basic and acidic residues" evidence="8">
    <location>
        <begin position="344"/>
        <end position="355"/>
    </location>
</feature>
<dbReference type="EMBL" id="GDJX01009487">
    <property type="protein sequence ID" value="JAT58449.1"/>
    <property type="molecule type" value="Transcribed_RNA"/>
</dbReference>
<evidence type="ECO:0000256" key="6">
    <source>
        <dbReference type="ARBA" id="ARBA00023242"/>
    </source>
</evidence>
<dbReference type="Pfam" id="PF20168">
    <property type="entry name" value="PDS5"/>
    <property type="match status" value="1"/>
</dbReference>
<proteinExistence type="predicted"/>
<keyword evidence="4" id="KW-0498">Mitosis</keyword>
<organism evidence="10">
    <name type="scientific">Anthurium amnicola</name>
    <dbReference type="NCBI Taxonomy" id="1678845"/>
    <lineage>
        <taxon>Eukaryota</taxon>
        <taxon>Viridiplantae</taxon>
        <taxon>Streptophyta</taxon>
        <taxon>Embryophyta</taxon>
        <taxon>Tracheophyta</taxon>
        <taxon>Spermatophyta</taxon>
        <taxon>Magnoliopsida</taxon>
        <taxon>Liliopsida</taxon>
        <taxon>Araceae</taxon>
        <taxon>Pothoideae</taxon>
        <taxon>Potheae</taxon>
        <taxon>Anthurium</taxon>
    </lineage>
</organism>
<feature type="compositionally biased region" description="Polar residues" evidence="8">
    <location>
        <begin position="801"/>
        <end position="819"/>
    </location>
</feature>
<feature type="domain" description="Tudor" evidence="9">
    <location>
        <begin position="664"/>
        <end position="722"/>
    </location>
</feature>
<feature type="compositionally biased region" description="Low complexity" evidence="8">
    <location>
        <begin position="746"/>
        <end position="764"/>
    </location>
</feature>
<feature type="compositionally biased region" description="Polar residues" evidence="8">
    <location>
        <begin position="863"/>
        <end position="876"/>
    </location>
</feature>
<dbReference type="AlphaFoldDB" id="A0A1D1YV29"/>
<feature type="compositionally biased region" description="Polar residues" evidence="8">
    <location>
        <begin position="936"/>
        <end position="965"/>
    </location>
</feature>
<feature type="compositionally biased region" description="Basic and acidic residues" evidence="8">
    <location>
        <begin position="391"/>
        <end position="404"/>
    </location>
</feature>
<evidence type="ECO:0000259" key="9">
    <source>
        <dbReference type="SMART" id="SM00333"/>
    </source>
</evidence>
<feature type="compositionally biased region" description="Basic and acidic residues" evidence="8">
    <location>
        <begin position="425"/>
        <end position="443"/>
    </location>
</feature>
<keyword evidence="2" id="KW-0132">Cell division</keyword>